<sequence>MSFSRIKAVCVEDSVETEDVLVVDLFVNTDSSARPMESFGYTIDGGDKWPIYIIPKDKEGLLHWGAGEGNATSTVNLFQRKIQIGEYITRTDTDRSGTSECTYRITEVFDWSQLR</sequence>
<dbReference type="EMBL" id="DACQKT010000022">
    <property type="protein sequence ID" value="HAS6679977.1"/>
    <property type="molecule type" value="Genomic_DNA"/>
</dbReference>
<gene>
    <name evidence="1" type="ORF">I7278_24670</name>
</gene>
<dbReference type="AlphaFoldDB" id="A0A656SLA1"/>
<comment type="caution">
    <text evidence="1">The sequence shown here is derived from an EMBL/GenBank/DDBJ whole genome shotgun (WGS) entry which is preliminary data.</text>
</comment>
<accession>A0A656SLA1</accession>
<reference evidence="1" key="2">
    <citation type="submission" date="2019-12" db="EMBL/GenBank/DDBJ databases">
        <authorList>
            <consortium name="NCBI Pathogen Detection Project"/>
        </authorList>
    </citation>
    <scope>NUCLEOTIDE SEQUENCE</scope>
    <source>
        <strain evidence="1">1930</strain>
    </source>
</reference>
<reference evidence="1" key="1">
    <citation type="journal article" date="2018" name="Genome Biol.">
        <title>SKESA: strategic k-mer extension for scrupulous assemblies.</title>
        <authorList>
            <person name="Souvorov A."/>
            <person name="Agarwala R."/>
            <person name="Lipman D.J."/>
        </authorList>
    </citation>
    <scope>NUCLEOTIDE SEQUENCE</scope>
    <source>
        <strain evidence="1">1930</strain>
    </source>
</reference>
<protein>
    <submittedName>
        <fullName evidence="1">Uncharacterized protein</fullName>
    </submittedName>
</protein>
<dbReference type="RefSeq" id="WP_024699773.1">
    <property type="nucleotide sequence ID" value="NZ_CP047992.1"/>
</dbReference>
<proteinExistence type="predicted"/>
<evidence type="ECO:0000313" key="1">
    <source>
        <dbReference type="EMBL" id="HAS6679977.1"/>
    </source>
</evidence>
<dbReference type="Proteomes" id="UP000856022">
    <property type="component" value="Unassembled WGS sequence"/>
</dbReference>
<name>A0A656SLA1_VIBPH</name>
<organism evidence="1">
    <name type="scientific">Vibrio parahaemolyticus</name>
    <dbReference type="NCBI Taxonomy" id="670"/>
    <lineage>
        <taxon>Bacteria</taxon>
        <taxon>Pseudomonadati</taxon>
        <taxon>Pseudomonadota</taxon>
        <taxon>Gammaproteobacteria</taxon>
        <taxon>Vibrionales</taxon>
        <taxon>Vibrionaceae</taxon>
        <taxon>Vibrio</taxon>
    </lineage>
</organism>